<evidence type="ECO:0000256" key="1">
    <source>
        <dbReference type="SAM" id="MobiDB-lite"/>
    </source>
</evidence>
<evidence type="ECO:0000313" key="3">
    <source>
        <dbReference type="Proteomes" id="UP001320154"/>
    </source>
</evidence>
<sequence>MITVERKDSFHLKISRVLQEETSHRLDLFLFVPGELGLNEHVISEDAFYYSGIHVKRTYYSDKHHLPLVLSRLASRGKLSTEQYRLSLSLYAYQYVVALERATQSLLDTARKVKKAEGEERDESGEPSAEESKGRDEESRETLSDPTSVGLEERLEELCELAQGILRRLRRNRPGEDNLLKYYANIDNYLSWFTEQRLLALLAHLPRGRNYRAIRERLLEIVQAESEYRDQEEYNASRVTRDPTRMSNKMRLLRRLIEYPVTLKQKSQELGGAEQKAVKGLATGLVMIFVSLGLLQARDAWGNITALFVLAMAVLYAMREVFKDDLRNTLWRWLRKGRPKWRRQYFDATSNAMVGRQLEWFDYKRFSKLDEQIQRVRQRNVAQREEVVLHYRSSSRMSPTRFLSGYEQTRETLSFDLSQLTRLMDKGSHHVYRLKDGQVTRESVEKRHLLNLVVREEVAHAEPILQRWKIVMSRSRIVDVVKVHQEGGEKRTADKEALAKEALAKEALAKEALNLHRI</sequence>
<gene>
    <name evidence="2" type="ORF">HOP60_15045</name>
</gene>
<dbReference type="Proteomes" id="UP001320154">
    <property type="component" value="Unassembled WGS sequence"/>
</dbReference>
<dbReference type="RefSeq" id="WP_234251082.1">
    <property type="nucleotide sequence ID" value="NZ_JABFTQ010000010.1"/>
</dbReference>
<keyword evidence="3" id="KW-1185">Reference proteome</keyword>
<feature type="region of interest" description="Disordered" evidence="1">
    <location>
        <begin position="115"/>
        <end position="148"/>
    </location>
</feature>
<organism evidence="2 3">
    <name type="scientific">Billgrantia desiderata</name>
    <dbReference type="NCBI Taxonomy" id="52021"/>
    <lineage>
        <taxon>Bacteria</taxon>
        <taxon>Pseudomonadati</taxon>
        <taxon>Pseudomonadota</taxon>
        <taxon>Gammaproteobacteria</taxon>
        <taxon>Oceanospirillales</taxon>
        <taxon>Halomonadaceae</taxon>
        <taxon>Billgrantia</taxon>
    </lineage>
</organism>
<name>A0ABS9B824_9GAMM</name>
<evidence type="ECO:0000313" key="2">
    <source>
        <dbReference type="EMBL" id="MCE8048043.1"/>
    </source>
</evidence>
<dbReference type="EMBL" id="JABFTQ010000010">
    <property type="protein sequence ID" value="MCE8048043.1"/>
    <property type="molecule type" value="Genomic_DNA"/>
</dbReference>
<protein>
    <submittedName>
        <fullName evidence="2">Uncharacterized protein</fullName>
    </submittedName>
</protein>
<feature type="compositionally biased region" description="Acidic residues" evidence="1">
    <location>
        <begin position="119"/>
        <end position="129"/>
    </location>
</feature>
<comment type="caution">
    <text evidence="2">The sequence shown here is derived from an EMBL/GenBank/DDBJ whole genome shotgun (WGS) entry which is preliminary data.</text>
</comment>
<accession>A0ABS9B824</accession>
<feature type="compositionally biased region" description="Basic and acidic residues" evidence="1">
    <location>
        <begin position="130"/>
        <end position="143"/>
    </location>
</feature>
<reference evidence="2 3" key="1">
    <citation type="journal article" date="2021" name="Front. Microbiol.">
        <title>Aerobic Denitrification and Heterotrophic Sulfur Oxidation in the Genus Halomonas Revealed by Six Novel Species Characterizations and Genome-Based Analysis.</title>
        <authorList>
            <person name="Wang L."/>
            <person name="Shao Z."/>
        </authorList>
    </citation>
    <scope>NUCLEOTIDE SEQUENCE [LARGE SCALE GENOMIC DNA]</scope>
    <source>
        <strain evidence="2 3">MCCC 1A05748</strain>
    </source>
</reference>
<proteinExistence type="predicted"/>